<dbReference type="EMBL" id="BK032511">
    <property type="protein sequence ID" value="DAF44381.1"/>
    <property type="molecule type" value="Genomic_DNA"/>
</dbReference>
<organism evidence="1">
    <name type="scientific">Podoviridae sp. ct8Lf7</name>
    <dbReference type="NCBI Taxonomy" id="2827723"/>
    <lineage>
        <taxon>Viruses</taxon>
        <taxon>Duplodnaviria</taxon>
        <taxon>Heunggongvirae</taxon>
        <taxon>Uroviricota</taxon>
        <taxon>Caudoviricetes</taxon>
    </lineage>
</organism>
<proteinExistence type="predicted"/>
<evidence type="ECO:0000313" key="1">
    <source>
        <dbReference type="EMBL" id="DAF44381.1"/>
    </source>
</evidence>
<sequence>MPPSKNFDQIVGYLNNVFVTEEYATGSNPATVVSTLETSDGWKEENGRTIFRVSA</sequence>
<name>A0A8S5S031_9CAUD</name>
<reference evidence="1" key="1">
    <citation type="journal article" date="2021" name="Proc. Natl. Acad. Sci. U.S.A.">
        <title>A Catalog of Tens of Thousands of Viruses from Human Metagenomes Reveals Hidden Associations with Chronic Diseases.</title>
        <authorList>
            <person name="Tisza M.J."/>
            <person name="Buck C.B."/>
        </authorList>
    </citation>
    <scope>NUCLEOTIDE SEQUENCE</scope>
    <source>
        <strain evidence="1">Ct8Lf7</strain>
    </source>
</reference>
<protein>
    <submittedName>
        <fullName evidence="1">Uncharacterized protein</fullName>
    </submittedName>
</protein>
<accession>A0A8S5S031</accession>